<reference evidence="3" key="1">
    <citation type="journal article" date="2020" name="Stud. Mycol.">
        <title>101 Dothideomycetes genomes: a test case for predicting lifestyles and emergence of pathogens.</title>
        <authorList>
            <person name="Haridas S."/>
            <person name="Albert R."/>
            <person name="Binder M."/>
            <person name="Bloem J."/>
            <person name="Labutti K."/>
            <person name="Salamov A."/>
            <person name="Andreopoulos B."/>
            <person name="Baker S."/>
            <person name="Barry K."/>
            <person name="Bills G."/>
            <person name="Bluhm B."/>
            <person name="Cannon C."/>
            <person name="Castanera R."/>
            <person name="Culley D."/>
            <person name="Daum C."/>
            <person name="Ezra D."/>
            <person name="Gonzalez J."/>
            <person name="Henrissat B."/>
            <person name="Kuo A."/>
            <person name="Liang C."/>
            <person name="Lipzen A."/>
            <person name="Lutzoni F."/>
            <person name="Magnuson J."/>
            <person name="Mondo S."/>
            <person name="Nolan M."/>
            <person name="Ohm R."/>
            <person name="Pangilinan J."/>
            <person name="Park H.-J."/>
            <person name="Ramirez L."/>
            <person name="Alfaro M."/>
            <person name="Sun H."/>
            <person name="Tritt A."/>
            <person name="Yoshinaga Y."/>
            <person name="Zwiers L.-H."/>
            <person name="Turgeon B."/>
            <person name="Goodwin S."/>
            <person name="Spatafora J."/>
            <person name="Crous P."/>
            <person name="Grigoriev I."/>
        </authorList>
    </citation>
    <scope>NUCLEOTIDE SEQUENCE</scope>
    <source>
        <strain evidence="3">CBS 110217</strain>
    </source>
</reference>
<gene>
    <name evidence="3" type="ORF">EK21DRAFT_88824</name>
</gene>
<dbReference type="GO" id="GO:0008270">
    <property type="term" value="F:zinc ion binding"/>
    <property type="evidence" value="ECO:0007669"/>
    <property type="project" value="UniProtKB-KW"/>
</dbReference>
<dbReference type="Proteomes" id="UP000799777">
    <property type="component" value="Unassembled WGS sequence"/>
</dbReference>
<dbReference type="PROSITE" id="PS50089">
    <property type="entry name" value="ZF_RING_2"/>
    <property type="match status" value="1"/>
</dbReference>
<protein>
    <recommendedName>
        <fullName evidence="2">RING-type domain-containing protein</fullName>
    </recommendedName>
</protein>
<dbReference type="SUPFAM" id="SSF57850">
    <property type="entry name" value="RING/U-box"/>
    <property type="match status" value="1"/>
</dbReference>
<evidence type="ECO:0000256" key="1">
    <source>
        <dbReference type="PROSITE-ProRule" id="PRU00175"/>
    </source>
</evidence>
<evidence type="ECO:0000313" key="3">
    <source>
        <dbReference type="EMBL" id="KAF2030502.1"/>
    </source>
</evidence>
<dbReference type="Pfam" id="PF13639">
    <property type="entry name" value="zf-RING_2"/>
    <property type="match status" value="1"/>
</dbReference>
<organism evidence="3 4">
    <name type="scientific">Setomelanomma holmii</name>
    <dbReference type="NCBI Taxonomy" id="210430"/>
    <lineage>
        <taxon>Eukaryota</taxon>
        <taxon>Fungi</taxon>
        <taxon>Dikarya</taxon>
        <taxon>Ascomycota</taxon>
        <taxon>Pezizomycotina</taxon>
        <taxon>Dothideomycetes</taxon>
        <taxon>Pleosporomycetidae</taxon>
        <taxon>Pleosporales</taxon>
        <taxon>Pleosporineae</taxon>
        <taxon>Phaeosphaeriaceae</taxon>
        <taxon>Setomelanomma</taxon>
    </lineage>
</organism>
<keyword evidence="4" id="KW-1185">Reference proteome</keyword>
<feature type="domain" description="RING-type" evidence="2">
    <location>
        <begin position="180"/>
        <end position="225"/>
    </location>
</feature>
<sequence length="332" mass="38340">MSDWAASVEDASAEDWRYWLNVCKYYHDYCPLDKSPFAHTMRTFEVFRNSINDGLMRNDPEAVSLITEGLVLDLYKDLPHCHHPKLVDWLKDAKFKHPHRRTPKQQHFLAIVEAQARDEPKSIKGKMLAAAVELEYWKARVYAPENLVKDPDALYFFRCKNGLREDDSTPMQDGETPQNCLVCTSLFDKTLQKRMRAPCGHVLCQQCFERWLHECTTAFTCPMCRACVICGENGCIWHELHQDRATPIPMPVVLDRLLPEKVGEVLHGLAPERYRARREATRGDRALFEWVAEYLATNMVEQDNPIRVRLIQDADDAVARIMQAVRGAAKTH</sequence>
<dbReference type="EMBL" id="ML978189">
    <property type="protein sequence ID" value="KAF2030502.1"/>
    <property type="molecule type" value="Genomic_DNA"/>
</dbReference>
<evidence type="ECO:0000313" key="4">
    <source>
        <dbReference type="Proteomes" id="UP000799777"/>
    </source>
</evidence>
<dbReference type="InterPro" id="IPR013083">
    <property type="entry name" value="Znf_RING/FYVE/PHD"/>
</dbReference>
<name>A0A9P4HBT7_9PLEO</name>
<keyword evidence="1" id="KW-0479">Metal-binding</keyword>
<dbReference type="OrthoDB" id="3796845at2759"/>
<dbReference type="InterPro" id="IPR001841">
    <property type="entry name" value="Znf_RING"/>
</dbReference>
<accession>A0A9P4HBT7</accession>
<proteinExistence type="predicted"/>
<evidence type="ECO:0000259" key="2">
    <source>
        <dbReference type="PROSITE" id="PS50089"/>
    </source>
</evidence>
<dbReference type="Gene3D" id="3.30.40.10">
    <property type="entry name" value="Zinc/RING finger domain, C3HC4 (zinc finger)"/>
    <property type="match status" value="1"/>
</dbReference>
<keyword evidence="1" id="KW-0863">Zinc-finger</keyword>
<comment type="caution">
    <text evidence="3">The sequence shown here is derived from an EMBL/GenBank/DDBJ whole genome shotgun (WGS) entry which is preliminary data.</text>
</comment>
<dbReference type="AlphaFoldDB" id="A0A9P4HBT7"/>
<keyword evidence="1" id="KW-0862">Zinc</keyword>